<reference evidence="4 5" key="1">
    <citation type="submission" date="2022-06" db="EMBL/GenBank/DDBJ databases">
        <title>Halogeometricum sp. a new haloarchaeum isolate from saline soil.</title>
        <authorList>
            <person name="Strakova D."/>
            <person name="Galisteo C."/>
            <person name="Sanchez-Porro C."/>
            <person name="Ventosa A."/>
        </authorList>
    </citation>
    <scope>NUCLEOTIDE SEQUENCE [LARGE SCALE GENOMIC DNA]</scope>
    <source>
        <strain evidence="4 5">S1BR25-6</strain>
    </source>
</reference>
<dbReference type="InterPro" id="IPR005182">
    <property type="entry name" value="YdbS-like_PH"/>
</dbReference>
<keyword evidence="2" id="KW-0472">Membrane</keyword>
<evidence type="ECO:0000259" key="3">
    <source>
        <dbReference type="Pfam" id="PF03703"/>
    </source>
</evidence>
<dbReference type="RefSeq" id="WP_310923568.1">
    <property type="nucleotide sequence ID" value="NZ_JAMQOP010000001.1"/>
</dbReference>
<evidence type="ECO:0000256" key="1">
    <source>
        <dbReference type="SAM" id="MobiDB-lite"/>
    </source>
</evidence>
<sequence length="231" mass="24636">MEPELDWLTLDDDEEVVWSDTPHPASIVPALVVGLPLSLVLVGIPIVASAYLSLRNTHYVVTTSGLYRKSGILSRDVQKVGFDKVQNTSYSQGILGSYVGFGNVDISTAGGSGIEMRFGSVENPREVAELVNRRVKRSTGTGEEDTDKAAVLDEVVTELRAIRSLLEADGPARGETPMGGDSEGDDRVETTPIDELVTESPDEGKENPSAGGEEFDLTGGGDDDPSPDSER</sequence>
<dbReference type="PANTHER" id="PTHR37938:SF1">
    <property type="entry name" value="BLL0215 PROTEIN"/>
    <property type="match status" value="1"/>
</dbReference>
<organism evidence="4 5">
    <name type="scientific">Halogeometricum salsisoli</name>
    <dbReference type="NCBI Taxonomy" id="2950536"/>
    <lineage>
        <taxon>Archaea</taxon>
        <taxon>Methanobacteriati</taxon>
        <taxon>Methanobacteriota</taxon>
        <taxon>Stenosarchaea group</taxon>
        <taxon>Halobacteria</taxon>
        <taxon>Halobacteriales</taxon>
        <taxon>Haloferacaceae</taxon>
        <taxon>Halogeometricum</taxon>
    </lineage>
</organism>
<evidence type="ECO:0000256" key="2">
    <source>
        <dbReference type="SAM" id="Phobius"/>
    </source>
</evidence>
<dbReference type="Pfam" id="PF03703">
    <property type="entry name" value="bPH_2"/>
    <property type="match status" value="1"/>
</dbReference>
<keyword evidence="2" id="KW-0812">Transmembrane</keyword>
<keyword evidence="2" id="KW-1133">Transmembrane helix</keyword>
<dbReference type="Proteomes" id="UP001257060">
    <property type="component" value="Unassembled WGS sequence"/>
</dbReference>
<dbReference type="PANTHER" id="PTHR37938">
    <property type="entry name" value="BLL0215 PROTEIN"/>
    <property type="match status" value="1"/>
</dbReference>
<feature type="domain" description="YdbS-like PH" evidence="3">
    <location>
        <begin position="55"/>
        <end position="130"/>
    </location>
</feature>
<protein>
    <submittedName>
        <fullName evidence="4">PH domain-containing protein</fullName>
    </submittedName>
</protein>
<comment type="caution">
    <text evidence="4">The sequence shown here is derived from an EMBL/GenBank/DDBJ whole genome shotgun (WGS) entry which is preliminary data.</text>
</comment>
<accession>A0ABU2GDA1</accession>
<evidence type="ECO:0000313" key="4">
    <source>
        <dbReference type="EMBL" id="MDS0298772.1"/>
    </source>
</evidence>
<dbReference type="EMBL" id="JAMQOP010000001">
    <property type="protein sequence ID" value="MDS0298772.1"/>
    <property type="molecule type" value="Genomic_DNA"/>
</dbReference>
<gene>
    <name evidence="4" type="ORF">NDI76_08455</name>
</gene>
<name>A0ABU2GDA1_9EURY</name>
<evidence type="ECO:0000313" key="5">
    <source>
        <dbReference type="Proteomes" id="UP001257060"/>
    </source>
</evidence>
<feature type="compositionally biased region" description="Acidic residues" evidence="1">
    <location>
        <begin position="213"/>
        <end position="231"/>
    </location>
</feature>
<proteinExistence type="predicted"/>
<keyword evidence="5" id="KW-1185">Reference proteome</keyword>
<feature type="transmembrane region" description="Helical" evidence="2">
    <location>
        <begin position="27"/>
        <end position="52"/>
    </location>
</feature>
<feature type="region of interest" description="Disordered" evidence="1">
    <location>
        <begin position="166"/>
        <end position="231"/>
    </location>
</feature>